<keyword evidence="4" id="KW-0238">DNA-binding</keyword>
<dbReference type="Proteomes" id="UP001217089">
    <property type="component" value="Unassembled WGS sequence"/>
</dbReference>
<reference evidence="10 11" key="1">
    <citation type="submission" date="2022-12" db="EMBL/GenBank/DDBJ databases">
        <title>Chromosome-level genome of Tegillarca granosa.</title>
        <authorList>
            <person name="Kim J."/>
        </authorList>
    </citation>
    <scope>NUCLEOTIDE SEQUENCE [LARGE SCALE GENOMIC DNA]</scope>
    <source>
        <strain evidence="10">Teg-2019</strain>
        <tissue evidence="10">Adductor muscle</tissue>
    </source>
</reference>
<keyword evidence="6" id="KW-0539">Nucleus</keyword>
<dbReference type="SUPFAM" id="SSF57959">
    <property type="entry name" value="Leucine zipper domain"/>
    <property type="match status" value="1"/>
</dbReference>
<proteinExistence type="inferred from homology"/>
<comment type="similarity">
    <text evidence="2">Belongs to the bZIP family. ATF subfamily.</text>
</comment>
<organism evidence="10 11">
    <name type="scientific">Tegillarca granosa</name>
    <name type="common">Malaysian cockle</name>
    <name type="synonym">Anadara granosa</name>
    <dbReference type="NCBI Taxonomy" id="220873"/>
    <lineage>
        <taxon>Eukaryota</taxon>
        <taxon>Metazoa</taxon>
        <taxon>Spiralia</taxon>
        <taxon>Lophotrochozoa</taxon>
        <taxon>Mollusca</taxon>
        <taxon>Bivalvia</taxon>
        <taxon>Autobranchia</taxon>
        <taxon>Pteriomorphia</taxon>
        <taxon>Arcoida</taxon>
        <taxon>Arcoidea</taxon>
        <taxon>Arcidae</taxon>
        <taxon>Tegillarca</taxon>
    </lineage>
</organism>
<evidence type="ECO:0000256" key="5">
    <source>
        <dbReference type="ARBA" id="ARBA00023163"/>
    </source>
</evidence>
<dbReference type="PROSITE" id="PS50217">
    <property type="entry name" value="BZIP"/>
    <property type="match status" value="1"/>
</dbReference>
<protein>
    <recommendedName>
        <fullName evidence="9">BZIP domain-containing protein</fullName>
    </recommendedName>
</protein>
<evidence type="ECO:0000256" key="4">
    <source>
        <dbReference type="ARBA" id="ARBA00023125"/>
    </source>
</evidence>
<feature type="region of interest" description="Disordered" evidence="8">
    <location>
        <begin position="537"/>
        <end position="556"/>
    </location>
</feature>
<dbReference type="PANTHER" id="PTHR46164:SF3">
    <property type="entry name" value="ATF6, ISOFORM C"/>
    <property type="match status" value="1"/>
</dbReference>
<dbReference type="EMBL" id="JARBDR010000919">
    <property type="protein sequence ID" value="KAJ8300892.1"/>
    <property type="molecule type" value="Genomic_DNA"/>
</dbReference>
<feature type="compositionally biased region" description="Low complexity" evidence="8">
    <location>
        <begin position="105"/>
        <end position="118"/>
    </location>
</feature>
<accession>A0ABQ9E6H7</accession>
<dbReference type="InterPro" id="IPR051882">
    <property type="entry name" value="ATF_bZIP_TF"/>
</dbReference>
<evidence type="ECO:0000256" key="8">
    <source>
        <dbReference type="SAM" id="MobiDB-lite"/>
    </source>
</evidence>
<dbReference type="Gene3D" id="1.20.5.170">
    <property type="match status" value="1"/>
</dbReference>
<sequence>MAADFVSEVDRKFFSNNMLSNDDWDSTNMDLSDLLNGEFPTDELVNSLQNDFPSCFDGDSLPILSGSTLHDDLMQELSDSSDSGISGVINQYDVQSPDIKHEPLSPASSLSSENSDSTSIQMLTDTTLINESPPSSPFQYTVEDGKVCILPDLSVPVLTEPEDVKPTIVFGTQLVGTNLQAPVQNINSIMNSKVKIQPKPLTNTSSITTTPVQQHAPLSPVTNMSVPKTEPGKPLVLTPEEFQRLTDQGLLKFQPPTTQPTKVVKPIHVASPTLNIHPSSIINVDNDIKSMKRQQRMIKNRESASLSRKRKKEYLTSLEEQIKEYNLENQQLKHENINLKKKLELLQSENEQLKKSSPFSPAKKICLMAIFVLFSLNFASFRLAEQLAGWMDRHEKTKTAAALKKNKNKLKQKKLSPLQASLQKMKAKHRLRQKYAEYNYQVQLFQGSEDRDFWKAVSRRNDTFYVLSFNEDYFLVPAVAHNKTMRPRMSLMMPAVALNESMQPPAGKIGMMQIDCEVLNTQLIHVQKSAIPQHFTQRNSSFTRSEEESFFPSKEG</sequence>
<dbReference type="PANTHER" id="PTHR46164">
    <property type="entry name" value="ATF6, ISOFORM C"/>
    <property type="match status" value="1"/>
</dbReference>
<feature type="coiled-coil region" evidence="7">
    <location>
        <begin position="308"/>
        <end position="356"/>
    </location>
</feature>
<comment type="subcellular location">
    <subcellularLocation>
        <location evidence="1">Membrane</location>
        <topology evidence="1">Single-pass membrane protein</topology>
    </subcellularLocation>
</comment>
<dbReference type="Pfam" id="PF00170">
    <property type="entry name" value="bZIP_1"/>
    <property type="match status" value="1"/>
</dbReference>
<evidence type="ECO:0000259" key="9">
    <source>
        <dbReference type="PROSITE" id="PS50217"/>
    </source>
</evidence>
<dbReference type="InterPro" id="IPR004827">
    <property type="entry name" value="bZIP"/>
</dbReference>
<evidence type="ECO:0000256" key="1">
    <source>
        <dbReference type="ARBA" id="ARBA00004167"/>
    </source>
</evidence>
<gene>
    <name evidence="10" type="ORF">KUTeg_022411</name>
</gene>
<dbReference type="CDD" id="cd14700">
    <property type="entry name" value="bZIP_ATF6"/>
    <property type="match status" value="1"/>
</dbReference>
<keyword evidence="3" id="KW-0805">Transcription regulation</keyword>
<evidence type="ECO:0000256" key="3">
    <source>
        <dbReference type="ARBA" id="ARBA00023015"/>
    </source>
</evidence>
<name>A0ABQ9E6H7_TEGGR</name>
<keyword evidence="7" id="KW-0175">Coiled coil</keyword>
<feature type="region of interest" description="Disordered" evidence="8">
    <location>
        <begin position="98"/>
        <end position="118"/>
    </location>
</feature>
<dbReference type="InterPro" id="IPR046347">
    <property type="entry name" value="bZIP_sf"/>
</dbReference>
<comment type="caution">
    <text evidence="10">The sequence shown here is derived from an EMBL/GenBank/DDBJ whole genome shotgun (WGS) entry which is preliminary data.</text>
</comment>
<evidence type="ECO:0000313" key="10">
    <source>
        <dbReference type="EMBL" id="KAJ8300892.1"/>
    </source>
</evidence>
<feature type="domain" description="BZIP" evidence="9">
    <location>
        <begin position="290"/>
        <end position="353"/>
    </location>
</feature>
<evidence type="ECO:0000313" key="11">
    <source>
        <dbReference type="Proteomes" id="UP001217089"/>
    </source>
</evidence>
<evidence type="ECO:0000256" key="6">
    <source>
        <dbReference type="ARBA" id="ARBA00023242"/>
    </source>
</evidence>
<keyword evidence="11" id="KW-1185">Reference proteome</keyword>
<keyword evidence="5" id="KW-0804">Transcription</keyword>
<evidence type="ECO:0000256" key="7">
    <source>
        <dbReference type="SAM" id="Coils"/>
    </source>
</evidence>
<evidence type="ECO:0000256" key="2">
    <source>
        <dbReference type="ARBA" id="ARBA00009050"/>
    </source>
</evidence>
<dbReference type="SMART" id="SM00338">
    <property type="entry name" value="BRLZ"/>
    <property type="match status" value="1"/>
</dbReference>